<dbReference type="SUPFAM" id="SSF46785">
    <property type="entry name" value="Winged helix' DNA-binding domain"/>
    <property type="match status" value="1"/>
</dbReference>
<comment type="caution">
    <text evidence="5">The sequence shown here is derived from an EMBL/GenBank/DDBJ whole genome shotgun (WGS) entry which is preliminary data.</text>
</comment>
<dbReference type="PANTHER" id="PTHR44846:SF17">
    <property type="entry name" value="GNTR-FAMILY TRANSCRIPTIONAL REGULATOR"/>
    <property type="match status" value="1"/>
</dbReference>
<evidence type="ECO:0000259" key="4">
    <source>
        <dbReference type="PROSITE" id="PS50949"/>
    </source>
</evidence>
<dbReference type="Gene3D" id="1.10.10.10">
    <property type="entry name" value="Winged helix-like DNA-binding domain superfamily/Winged helix DNA-binding domain"/>
    <property type="match status" value="1"/>
</dbReference>
<dbReference type="RefSeq" id="WP_343954604.1">
    <property type="nucleotide sequence ID" value="NZ_BAAAHQ010000047.1"/>
</dbReference>
<dbReference type="PROSITE" id="PS50949">
    <property type="entry name" value="HTH_GNTR"/>
    <property type="match status" value="1"/>
</dbReference>
<evidence type="ECO:0000256" key="2">
    <source>
        <dbReference type="ARBA" id="ARBA00023125"/>
    </source>
</evidence>
<evidence type="ECO:0000313" key="5">
    <source>
        <dbReference type="EMBL" id="GAA0950675.1"/>
    </source>
</evidence>
<dbReference type="Pfam" id="PF00392">
    <property type="entry name" value="GntR"/>
    <property type="match status" value="1"/>
</dbReference>
<sequence length="142" mass="15533">MKVDPNSWTPLYRQVADLLRAQIEEGVLRPGDKLKNEDALAEEFGTGKATIRQALRLLRTEGLIDTENRRGSTVREPPELAVVNLEEPARITARMPTAAERSTLGLPEGEPVLVVTYADGRTRVLGRSEIVAGPSSDDTQAD</sequence>
<dbReference type="InterPro" id="IPR036388">
    <property type="entry name" value="WH-like_DNA-bd_sf"/>
</dbReference>
<protein>
    <recommendedName>
        <fullName evidence="4">HTH gntR-type domain-containing protein</fullName>
    </recommendedName>
</protein>
<proteinExistence type="predicted"/>
<evidence type="ECO:0000256" key="3">
    <source>
        <dbReference type="ARBA" id="ARBA00023163"/>
    </source>
</evidence>
<dbReference type="Proteomes" id="UP001501578">
    <property type="component" value="Unassembled WGS sequence"/>
</dbReference>
<keyword evidence="6" id="KW-1185">Reference proteome</keyword>
<keyword evidence="3" id="KW-0804">Transcription</keyword>
<gene>
    <name evidence="5" type="ORF">GCM10009560_70370</name>
</gene>
<keyword evidence="1" id="KW-0805">Transcription regulation</keyword>
<dbReference type="InterPro" id="IPR000524">
    <property type="entry name" value="Tscrpt_reg_HTH_GntR"/>
</dbReference>
<organism evidence="5 6">
    <name type="scientific">Nonomuraea longicatena</name>
    <dbReference type="NCBI Taxonomy" id="83682"/>
    <lineage>
        <taxon>Bacteria</taxon>
        <taxon>Bacillati</taxon>
        <taxon>Actinomycetota</taxon>
        <taxon>Actinomycetes</taxon>
        <taxon>Streptosporangiales</taxon>
        <taxon>Streptosporangiaceae</taxon>
        <taxon>Nonomuraea</taxon>
    </lineage>
</organism>
<evidence type="ECO:0000313" key="6">
    <source>
        <dbReference type="Proteomes" id="UP001501578"/>
    </source>
</evidence>
<accession>A0ABN1R1Q8</accession>
<dbReference type="CDD" id="cd07377">
    <property type="entry name" value="WHTH_GntR"/>
    <property type="match status" value="1"/>
</dbReference>
<dbReference type="EMBL" id="BAAAHQ010000047">
    <property type="protein sequence ID" value="GAA0950675.1"/>
    <property type="molecule type" value="Genomic_DNA"/>
</dbReference>
<reference evidence="5 6" key="1">
    <citation type="journal article" date="2019" name="Int. J. Syst. Evol. Microbiol.">
        <title>The Global Catalogue of Microorganisms (GCM) 10K type strain sequencing project: providing services to taxonomists for standard genome sequencing and annotation.</title>
        <authorList>
            <consortium name="The Broad Institute Genomics Platform"/>
            <consortium name="The Broad Institute Genome Sequencing Center for Infectious Disease"/>
            <person name="Wu L."/>
            <person name="Ma J."/>
        </authorList>
    </citation>
    <scope>NUCLEOTIDE SEQUENCE [LARGE SCALE GENOMIC DNA]</scope>
    <source>
        <strain evidence="5 6">JCM 11136</strain>
    </source>
</reference>
<dbReference type="InterPro" id="IPR050679">
    <property type="entry name" value="Bact_HTH_transcr_reg"/>
</dbReference>
<dbReference type="PANTHER" id="PTHR44846">
    <property type="entry name" value="MANNOSYL-D-GLYCERATE TRANSPORT/METABOLISM SYSTEM REPRESSOR MNGR-RELATED"/>
    <property type="match status" value="1"/>
</dbReference>
<name>A0ABN1R1Q8_9ACTN</name>
<feature type="domain" description="HTH gntR-type" evidence="4">
    <location>
        <begin position="9"/>
        <end position="77"/>
    </location>
</feature>
<keyword evidence="2" id="KW-0238">DNA-binding</keyword>
<dbReference type="InterPro" id="IPR036390">
    <property type="entry name" value="WH_DNA-bd_sf"/>
</dbReference>
<dbReference type="PRINTS" id="PR00035">
    <property type="entry name" value="HTHGNTR"/>
</dbReference>
<dbReference type="SMART" id="SM00345">
    <property type="entry name" value="HTH_GNTR"/>
    <property type="match status" value="1"/>
</dbReference>
<evidence type="ECO:0000256" key="1">
    <source>
        <dbReference type="ARBA" id="ARBA00023015"/>
    </source>
</evidence>